<dbReference type="Proteomes" id="UP000198862">
    <property type="component" value="Unassembled WGS sequence"/>
</dbReference>
<keyword evidence="2" id="KW-1185">Reference proteome</keyword>
<organism evidence="1 2">
    <name type="scientific">Pseudoalteromonas denitrificans DSM 6059</name>
    <dbReference type="NCBI Taxonomy" id="1123010"/>
    <lineage>
        <taxon>Bacteria</taxon>
        <taxon>Pseudomonadati</taxon>
        <taxon>Pseudomonadota</taxon>
        <taxon>Gammaproteobacteria</taxon>
        <taxon>Alteromonadales</taxon>
        <taxon>Pseudoalteromonadaceae</taxon>
        <taxon>Pseudoalteromonas</taxon>
    </lineage>
</organism>
<sequence>MMNQKNMFYKECYRQLYNLLNDKKKGIDLKDRESKLQGFIAAGDFLKLITRAEVTALYNKAHFEIFNESVSNRNERKKAMQNLKAGKGEAYFEIPAVLRNN</sequence>
<dbReference type="AlphaFoldDB" id="A0A1I1TS74"/>
<gene>
    <name evidence="1" type="ORF">SAMN02745724_04978</name>
</gene>
<dbReference type="EMBL" id="FOLO01000074">
    <property type="protein sequence ID" value="SFD61457.1"/>
    <property type="molecule type" value="Genomic_DNA"/>
</dbReference>
<protein>
    <submittedName>
        <fullName evidence="1">Uncharacterized protein</fullName>
    </submittedName>
</protein>
<evidence type="ECO:0000313" key="2">
    <source>
        <dbReference type="Proteomes" id="UP000198862"/>
    </source>
</evidence>
<evidence type="ECO:0000313" key="1">
    <source>
        <dbReference type="EMBL" id="SFD61457.1"/>
    </source>
</evidence>
<dbReference type="STRING" id="1123010.SAMN02745724_04978"/>
<proteinExistence type="predicted"/>
<name>A0A1I1TS74_9GAMM</name>
<dbReference type="RefSeq" id="WP_143085157.1">
    <property type="nucleotide sequence ID" value="NZ_FOLO01000074.1"/>
</dbReference>
<dbReference type="OrthoDB" id="6888544at2"/>
<reference evidence="1 2" key="1">
    <citation type="submission" date="2016-10" db="EMBL/GenBank/DDBJ databases">
        <authorList>
            <person name="de Groot N.N."/>
        </authorList>
    </citation>
    <scope>NUCLEOTIDE SEQUENCE [LARGE SCALE GENOMIC DNA]</scope>
    <source>
        <strain evidence="1 2">DSM 6059</strain>
    </source>
</reference>
<accession>A0A1I1TS74</accession>